<accession>A0A4C1YYN0</accession>
<evidence type="ECO:0000313" key="1">
    <source>
        <dbReference type="EMBL" id="GBP81591.1"/>
    </source>
</evidence>
<keyword evidence="2" id="KW-1185">Reference proteome</keyword>
<gene>
    <name evidence="1" type="ORF">EVAR_62078_1</name>
</gene>
<proteinExistence type="predicted"/>
<dbReference type="AlphaFoldDB" id="A0A4C1YYN0"/>
<dbReference type="EMBL" id="BGZK01001519">
    <property type="protein sequence ID" value="GBP81591.1"/>
    <property type="molecule type" value="Genomic_DNA"/>
</dbReference>
<evidence type="ECO:0000313" key="2">
    <source>
        <dbReference type="Proteomes" id="UP000299102"/>
    </source>
</evidence>
<protein>
    <submittedName>
        <fullName evidence="1">Uncharacterized protein</fullName>
    </submittedName>
</protein>
<reference evidence="1 2" key="1">
    <citation type="journal article" date="2019" name="Commun. Biol.">
        <title>The bagworm genome reveals a unique fibroin gene that provides high tensile strength.</title>
        <authorList>
            <person name="Kono N."/>
            <person name="Nakamura H."/>
            <person name="Ohtoshi R."/>
            <person name="Tomita M."/>
            <person name="Numata K."/>
            <person name="Arakawa K."/>
        </authorList>
    </citation>
    <scope>NUCLEOTIDE SEQUENCE [LARGE SCALE GENOMIC DNA]</scope>
</reference>
<dbReference type="Proteomes" id="UP000299102">
    <property type="component" value="Unassembled WGS sequence"/>
</dbReference>
<comment type="caution">
    <text evidence="1">The sequence shown here is derived from an EMBL/GenBank/DDBJ whole genome shotgun (WGS) entry which is preliminary data.</text>
</comment>
<sequence length="155" mass="17182">MQFHISTEPVRPAIGAVYLQVRSRSISKKSRQRGGLDATLNFARLLPARLGGPLLMGTIKFHPGNLSGVTFYYNVAAAFRDTFRLRAPGPLFCNRAGYINPLPRLAPLKIYVADRAGGPVPVPARRSRAPHTQDLLPTYPNQYPCVICQHDVFIK</sequence>
<organism evidence="1 2">
    <name type="scientific">Eumeta variegata</name>
    <name type="common">Bagworm moth</name>
    <name type="synonym">Eumeta japonica</name>
    <dbReference type="NCBI Taxonomy" id="151549"/>
    <lineage>
        <taxon>Eukaryota</taxon>
        <taxon>Metazoa</taxon>
        <taxon>Ecdysozoa</taxon>
        <taxon>Arthropoda</taxon>
        <taxon>Hexapoda</taxon>
        <taxon>Insecta</taxon>
        <taxon>Pterygota</taxon>
        <taxon>Neoptera</taxon>
        <taxon>Endopterygota</taxon>
        <taxon>Lepidoptera</taxon>
        <taxon>Glossata</taxon>
        <taxon>Ditrysia</taxon>
        <taxon>Tineoidea</taxon>
        <taxon>Psychidae</taxon>
        <taxon>Oiketicinae</taxon>
        <taxon>Eumeta</taxon>
    </lineage>
</organism>
<name>A0A4C1YYN0_EUMVA</name>